<dbReference type="AlphaFoldDB" id="C3Z5W8"/>
<gene>
    <name evidence="2" type="ORF">BRAFLDRAFT_66033</name>
</gene>
<sequence>MLSLHSVPGRAAGTPRGRLTSRVTTETEQSGKYPREHAWHVILAREESPTVYVLARGRRGWARGKDTDDGVTRSYPRPPRGLLETIDRAPGEERIVSGVETRQTEEQ</sequence>
<dbReference type="InParanoid" id="C3Z5W8"/>
<name>C3Z5W8_BRAFL</name>
<dbReference type="EMBL" id="GG666583">
    <property type="protein sequence ID" value="EEN52231.1"/>
    <property type="molecule type" value="Genomic_DNA"/>
</dbReference>
<organism>
    <name type="scientific">Branchiostoma floridae</name>
    <name type="common">Florida lancelet</name>
    <name type="synonym">Amphioxus</name>
    <dbReference type="NCBI Taxonomy" id="7739"/>
    <lineage>
        <taxon>Eukaryota</taxon>
        <taxon>Metazoa</taxon>
        <taxon>Chordata</taxon>
        <taxon>Cephalochordata</taxon>
        <taxon>Leptocardii</taxon>
        <taxon>Amphioxiformes</taxon>
        <taxon>Branchiostomatidae</taxon>
        <taxon>Branchiostoma</taxon>
    </lineage>
</organism>
<evidence type="ECO:0000313" key="2">
    <source>
        <dbReference type="EMBL" id="EEN52231.1"/>
    </source>
</evidence>
<accession>C3Z5W8</accession>
<reference evidence="2" key="1">
    <citation type="journal article" date="2008" name="Nature">
        <title>The amphioxus genome and the evolution of the chordate karyotype.</title>
        <authorList>
            <consortium name="US DOE Joint Genome Institute (JGI-PGF)"/>
            <person name="Putnam N.H."/>
            <person name="Butts T."/>
            <person name="Ferrier D.E.K."/>
            <person name="Furlong R.F."/>
            <person name="Hellsten U."/>
            <person name="Kawashima T."/>
            <person name="Robinson-Rechavi M."/>
            <person name="Shoguchi E."/>
            <person name="Terry A."/>
            <person name="Yu J.-K."/>
            <person name="Benito-Gutierrez E.L."/>
            <person name="Dubchak I."/>
            <person name="Garcia-Fernandez J."/>
            <person name="Gibson-Brown J.J."/>
            <person name="Grigoriev I.V."/>
            <person name="Horton A.C."/>
            <person name="de Jong P.J."/>
            <person name="Jurka J."/>
            <person name="Kapitonov V.V."/>
            <person name="Kohara Y."/>
            <person name="Kuroki Y."/>
            <person name="Lindquist E."/>
            <person name="Lucas S."/>
            <person name="Osoegawa K."/>
            <person name="Pennacchio L.A."/>
            <person name="Salamov A.A."/>
            <person name="Satou Y."/>
            <person name="Sauka-Spengler T."/>
            <person name="Schmutz J."/>
            <person name="Shin-I T."/>
            <person name="Toyoda A."/>
            <person name="Bronner-Fraser M."/>
            <person name="Fujiyama A."/>
            <person name="Holland L.Z."/>
            <person name="Holland P.W.H."/>
            <person name="Satoh N."/>
            <person name="Rokhsar D.S."/>
        </authorList>
    </citation>
    <scope>NUCLEOTIDE SEQUENCE [LARGE SCALE GENOMIC DNA]</scope>
    <source>
        <strain evidence="2">S238N-H82</strain>
        <tissue evidence="2">Testes</tissue>
    </source>
</reference>
<feature type="compositionally biased region" description="Polar residues" evidence="1">
    <location>
        <begin position="21"/>
        <end position="30"/>
    </location>
</feature>
<evidence type="ECO:0000256" key="1">
    <source>
        <dbReference type="SAM" id="MobiDB-lite"/>
    </source>
</evidence>
<proteinExistence type="predicted"/>
<feature type="region of interest" description="Disordered" evidence="1">
    <location>
        <begin position="62"/>
        <end position="84"/>
    </location>
</feature>
<protein>
    <submittedName>
        <fullName evidence="2">Uncharacterized protein</fullName>
    </submittedName>
</protein>
<feature type="region of interest" description="Disordered" evidence="1">
    <location>
        <begin position="1"/>
        <end position="33"/>
    </location>
</feature>